<dbReference type="Proteomes" id="UP000031980">
    <property type="component" value="Unassembled WGS sequence"/>
</dbReference>
<evidence type="ECO:0000313" key="1">
    <source>
        <dbReference type="EMBL" id="KIO46562.1"/>
    </source>
</evidence>
<name>A0A0C3NK30_9PORP</name>
<sequence length="66" mass="6950">MVVAALTFVACGNKQKNQNANQKSVTQSQSVPDSTDVVVEESEVLIVTDSIASDTTAPAKQTKPTK</sequence>
<gene>
    <name evidence="1" type="ORF">BA92_01420</name>
</gene>
<keyword evidence="2" id="KW-1185">Reference proteome</keyword>
<evidence type="ECO:0000313" key="2">
    <source>
        <dbReference type="Proteomes" id="UP000031980"/>
    </source>
</evidence>
<dbReference type="AlphaFoldDB" id="A0A0C3NK30"/>
<comment type="caution">
    <text evidence="1">The sequence shown here is derived from an EMBL/GenBank/DDBJ whole genome shotgun (WGS) entry which is preliminary data.</text>
</comment>
<organism evidence="1 2">
    <name type="scientific">Sanguibacteroides justesenii</name>
    <dbReference type="NCBI Taxonomy" id="1547597"/>
    <lineage>
        <taxon>Bacteria</taxon>
        <taxon>Pseudomonadati</taxon>
        <taxon>Bacteroidota</taxon>
        <taxon>Bacteroidia</taxon>
        <taxon>Bacteroidales</taxon>
        <taxon>Porphyromonadaceae</taxon>
        <taxon>Sanguibacteroides</taxon>
    </lineage>
</organism>
<proteinExistence type="predicted"/>
<dbReference type="EMBL" id="JPIU01000025">
    <property type="protein sequence ID" value="KIO46562.1"/>
    <property type="molecule type" value="Genomic_DNA"/>
</dbReference>
<reference evidence="1 2" key="1">
    <citation type="submission" date="2014-07" db="EMBL/GenBank/DDBJ databases">
        <title>Porphyromonadaceae bacterium OUH 308042 = ATCC BAA-2681 = DSM 28342 draft genome.</title>
        <authorList>
            <person name="Sydenham T.V."/>
            <person name="Hasman H."/>
            <person name="Justensen U.S."/>
        </authorList>
    </citation>
    <scope>NUCLEOTIDE SEQUENCE [LARGE SCALE GENOMIC DNA]</scope>
    <source>
        <strain evidence="1 2">OUH 308042</strain>
    </source>
</reference>
<protein>
    <submittedName>
        <fullName evidence="1">Uncharacterized protein</fullName>
    </submittedName>
</protein>
<accession>A0A0C3NK30</accession>